<dbReference type="EMBL" id="UJRG01000001">
    <property type="protein sequence ID" value="SWT06259.1"/>
    <property type="molecule type" value="Genomic_DNA"/>
</dbReference>
<dbReference type="EMBL" id="JRRF01000008">
    <property type="protein sequence ID" value="KII05956.1"/>
    <property type="molecule type" value="Genomic_DNA"/>
</dbReference>
<dbReference type="EMBL" id="UWVH01000001">
    <property type="protein sequence ID" value="VCV80014.1"/>
    <property type="molecule type" value="Genomic_DNA"/>
</dbReference>
<dbReference type="Proteomes" id="UP000253559">
    <property type="component" value="Unassembled WGS sequence"/>
</dbReference>
<dbReference type="SUPFAM" id="SSF51735">
    <property type="entry name" value="NAD(P)-binding Rossmann-fold domains"/>
    <property type="match status" value="1"/>
</dbReference>
<evidence type="ECO:0000313" key="7">
    <source>
        <dbReference type="EMBL" id="MUA41600.1"/>
    </source>
</evidence>
<reference evidence="11" key="3">
    <citation type="submission" date="2018-07" db="EMBL/GenBank/DDBJ databases">
        <title>Draft genome sequence of Klebsiella pneumoniae K293.</title>
        <authorList>
            <person name="He F."/>
        </authorList>
    </citation>
    <scope>NUCLEOTIDE SEQUENCE</scope>
    <source>
        <strain evidence="11">K293</strain>
    </source>
</reference>
<dbReference type="EMBL" id="QOHW01000003">
    <property type="protein sequence ID" value="RBZ24664.1"/>
    <property type="molecule type" value="Genomic_DNA"/>
</dbReference>
<dbReference type="Proteomes" id="UP000441029">
    <property type="component" value="Unassembled WGS sequence"/>
</dbReference>
<protein>
    <submittedName>
        <fullName evidence="5 8">Alcohol dehydrogenase</fullName>
    </submittedName>
    <submittedName>
        <fullName evidence="12">NADPH:quinone reductase</fullName>
        <ecNumber evidence="12 17">1.6.5.5</ecNumber>
    </submittedName>
    <submittedName>
        <fullName evidence="17">Quinone oxidoreductase 1</fullName>
    </submittedName>
    <submittedName>
        <fullName evidence="6">Zinc-binding dehydrogenase</fullName>
    </submittedName>
</protein>
<dbReference type="EMBL" id="CP066534">
    <property type="protein sequence ID" value="QQL31703.1"/>
    <property type="molecule type" value="Genomic_DNA"/>
</dbReference>
<dbReference type="KEGG" id="kpb:FH42_06260"/>
<reference evidence="10" key="4">
    <citation type="submission" date="2018-07" db="EMBL/GenBank/DDBJ databases">
        <authorList>
            <person name="Martins R.C."/>
            <person name="Perdigao-Neto L.V."/>
            <person name="Costa S.F."/>
            <person name="Levin A.S.S."/>
        </authorList>
    </citation>
    <scope>NUCLEOTIDE SEQUENCE</scope>
    <source>
        <strain evidence="10">BC_5001</strain>
    </source>
</reference>
<dbReference type="InterPro" id="IPR036291">
    <property type="entry name" value="NAD(P)-bd_dom_sf"/>
</dbReference>
<reference evidence="21 22" key="6">
    <citation type="submission" date="2018-08" db="EMBL/GenBank/DDBJ databases">
        <authorList>
            <consortium name="Pathogen Informatics"/>
        </authorList>
    </citation>
    <scope>NUCLEOTIDE SEQUENCE [LARGE SCALE GENOMIC DNA]</scope>
    <source>
        <strain evidence="18 24">5012STDY7312589</strain>
        <strain evidence="14 21">EuSCAPE_AT002</strain>
        <strain evidence="13 22">EuSCAPE_TR125</strain>
    </source>
</reference>
<dbReference type="Proteomes" id="UP000532829">
    <property type="component" value="Chromosome"/>
</dbReference>
<reference evidence="15 25" key="8">
    <citation type="submission" date="2019-03" db="EMBL/GenBank/DDBJ databases">
        <title>Multidrug-Resistant Klebsiella pneumoniae Clinical Bloodstream Isolates in Shanghai, China.</title>
        <authorList>
            <person name="Wang S."/>
        </authorList>
    </citation>
    <scope>NUCLEOTIDE SEQUENCE [LARGE SCALE GENOMIC DNA]</scope>
    <source>
        <strain evidence="15 25">RJ1071</strain>
    </source>
</reference>
<dbReference type="Gene3D" id="3.90.180.10">
    <property type="entry name" value="Medium-chain alcohol dehydrogenases, catalytic domain"/>
    <property type="match status" value="1"/>
</dbReference>
<evidence type="ECO:0000313" key="22">
    <source>
        <dbReference type="Proteomes" id="UP000258798"/>
    </source>
</evidence>
<evidence type="ECO:0000256" key="1">
    <source>
        <dbReference type="ARBA" id="ARBA00022857"/>
    </source>
</evidence>
<evidence type="ECO:0000313" key="25">
    <source>
        <dbReference type="Proteomes" id="UP000294951"/>
    </source>
</evidence>
<evidence type="ECO:0000313" key="16">
    <source>
        <dbReference type="EMBL" id="TYL82572.1"/>
    </source>
</evidence>
<dbReference type="Proteomes" id="UP000257587">
    <property type="component" value="Unassembled WGS sequence"/>
</dbReference>
<dbReference type="Pfam" id="PF00107">
    <property type="entry name" value="ADH_zinc_N"/>
    <property type="match status" value="1"/>
</dbReference>
<reference evidence="8 27" key="12">
    <citation type="journal article" date="2020" name="Antibiotics">
        <title>Molecular Typing, Characterization of Antimicrobial Resistance, Virulence Profiling and Analysis of Whole-Genome Sequence of Clinical Klebsiella pneumoniae Isolates.</title>
        <authorList>
            <person name="Shelenkov A."/>
            <person name="Mikhaylova Y."/>
            <person name="Yanushevich Y."/>
            <person name="Samoilov A."/>
            <person name="Petrova L."/>
            <person name="Fomina V."/>
            <person name="Gusarov V."/>
            <person name="Zamyatin M."/>
            <person name="Shagin D."/>
            <person name="Akimkin V."/>
        </authorList>
    </citation>
    <scope>NUCLEOTIDE SEQUENCE [LARGE SCALE GENOMIC DNA]</scope>
    <source>
        <strain evidence="8 27">CriePir120</strain>
    </source>
</reference>
<dbReference type="SMART" id="SM00829">
    <property type="entry name" value="PKS_ER"/>
    <property type="match status" value="1"/>
</dbReference>
<dbReference type="Proteomes" id="UP000254657">
    <property type="component" value="Unassembled WGS sequence"/>
</dbReference>
<evidence type="ECO:0000313" key="11">
    <source>
        <dbReference type="EMBL" id="RDT88404.1"/>
    </source>
</evidence>
<dbReference type="Pfam" id="PF08240">
    <property type="entry name" value="ADH_N"/>
    <property type="match status" value="1"/>
</dbReference>
<sequence>MSKVVTFNRTGGPEVLEIVDMEVPAPAAGEVQIRVQAIGLNRAEIMYRNGQYVIEPEFPARLGYEAAGVVQAVGENVEAFTTGDLVSVIPSFMFNEYGMYGELVNAPVHAVVKHPENLSFEEAAASWMMYVTAYGALVEYGNLQAGQNVVIRAASSSVGLAAIQIANMLGAKPIALTRTAEKRDMLLKAGAATVIASAEQDMVAEINHATDGMGAHIVFDPVGGPDVAKLTQVMAPQGMFFQYGALDSRDLLVPVFDILGKHLTLRGYELFEITTDPEKMARAKSFVTEGLRSGKLKPVIDKTFPLEDIADAQRYMEANGQVGKVVVVVE</sequence>
<reference evidence="17 23" key="7">
    <citation type="submission" date="2018-10" db="EMBL/GenBank/DDBJ databases">
        <authorList>
            <person name="Noll B N."/>
        </authorList>
    </citation>
    <scope>NUCLEOTIDE SEQUENCE [LARGE SCALE GENOMIC DNA]</scope>
    <source>
        <strain evidence="17">Kpneu006</strain>
    </source>
</reference>
<dbReference type="InterPro" id="IPR013154">
    <property type="entry name" value="ADH-like_N"/>
</dbReference>
<dbReference type="EMBL" id="VSSY01000001">
    <property type="protein sequence ID" value="TYL82572.1"/>
    <property type="molecule type" value="Genomic_DNA"/>
</dbReference>
<dbReference type="EMBL" id="UKAW01000003">
    <property type="protein sequence ID" value="SXG12862.1"/>
    <property type="molecule type" value="Genomic_DNA"/>
</dbReference>
<dbReference type="InterPro" id="IPR011032">
    <property type="entry name" value="GroES-like_sf"/>
</dbReference>
<dbReference type="InterPro" id="IPR013149">
    <property type="entry name" value="ADH-like_C"/>
</dbReference>
<dbReference type="EMBL" id="BNFF01000001">
    <property type="protein sequence ID" value="GHK51095.1"/>
    <property type="molecule type" value="Genomic_DNA"/>
</dbReference>
<dbReference type="InterPro" id="IPR020843">
    <property type="entry name" value="ER"/>
</dbReference>
<proteinExistence type="predicted"/>
<dbReference type="Gene3D" id="3.40.50.720">
    <property type="entry name" value="NAD(P)-binding Rossmann-like Domain"/>
    <property type="match status" value="1"/>
</dbReference>
<evidence type="ECO:0000313" key="18">
    <source>
        <dbReference type="EMBL" id="VGD02306.1"/>
    </source>
</evidence>
<evidence type="ECO:0000313" key="20">
    <source>
        <dbReference type="Proteomes" id="UP000251721"/>
    </source>
</evidence>
<evidence type="ECO:0000313" key="21">
    <source>
        <dbReference type="Proteomes" id="UP000257587"/>
    </source>
</evidence>
<evidence type="ECO:0000313" key="29">
    <source>
        <dbReference type="Proteomes" id="UP000485085"/>
    </source>
</evidence>
<feature type="domain" description="Enoyl reductase (ER)" evidence="3">
    <location>
        <begin position="11"/>
        <end position="327"/>
    </location>
</feature>
<dbReference type="OMA" id="VWMPYLT"/>
<evidence type="ECO:0000256" key="2">
    <source>
        <dbReference type="ARBA" id="ARBA00023002"/>
    </source>
</evidence>
<evidence type="ECO:0000313" key="19">
    <source>
        <dbReference type="Proteomes" id="UP000031820"/>
    </source>
</evidence>
<dbReference type="Proteomes" id="UP000269921">
    <property type="component" value="Unassembled WGS sequence"/>
</dbReference>
<dbReference type="Proteomes" id="UP000485085">
    <property type="component" value="Unassembled WGS sequence"/>
</dbReference>
<evidence type="ECO:0000313" key="28">
    <source>
        <dbReference type="Proteomes" id="UP000441029"/>
    </source>
</evidence>
<evidence type="ECO:0000313" key="15">
    <source>
        <dbReference type="EMBL" id="TDK06564.1"/>
    </source>
</evidence>
<evidence type="ECO:0000313" key="10">
    <source>
        <dbReference type="EMBL" id="RBZ24664.1"/>
    </source>
</evidence>
<evidence type="ECO:0000313" key="23">
    <source>
        <dbReference type="Proteomes" id="UP000269921"/>
    </source>
</evidence>
<dbReference type="SUPFAM" id="SSF50129">
    <property type="entry name" value="GroES-like"/>
    <property type="match status" value="1"/>
</dbReference>
<reference evidence="16 26" key="9">
    <citation type="submission" date="2019-08" db="EMBL/GenBank/DDBJ databases">
        <title>Phenotypic and genetic characterization of extended-spectrum b-lactamase-producing hypermucoviscous Klebsiella pneumoniae from Chile.</title>
        <authorList>
            <person name="Morales-Leon F."/>
            <person name="Caro C."/>
            <person name="Opazo-Capurro A."/>
            <person name="Lincopan N."/>
            <person name="Dominguez-Yevenes M."/>
            <person name="Lima C."/>
            <person name="Bello-Toledo H."/>
            <person name="Gonzalez-Rocha G."/>
        </authorList>
    </citation>
    <scope>NUCLEOTIDE SEQUENCE [LARGE SCALE GENOMIC DNA]</scope>
    <source>
        <strain evidence="16 26">UCO-494</strain>
    </source>
</reference>
<dbReference type="EC" id="1.6.5.5" evidence="12 17"/>
<dbReference type="EMBL" id="WNPO01000029">
    <property type="protein sequence ID" value="MUA41600.1"/>
    <property type="molecule type" value="Genomic_DNA"/>
</dbReference>
<evidence type="ECO:0000313" key="12">
    <source>
        <dbReference type="EMBL" id="SQC36671.1"/>
    </source>
</evidence>
<keyword evidence="2 12" id="KW-0560">Oxidoreductase</keyword>
<dbReference type="Proteomes" id="UP000258798">
    <property type="component" value="Unassembled WGS sequence"/>
</dbReference>
<gene>
    <name evidence="12" type="primary">qorA_1</name>
    <name evidence="17" type="synonym">qorA_2</name>
    <name evidence="17" type="ORF">BANRA_04308</name>
    <name evidence="10" type="ORF">DM078_05965</name>
    <name evidence="11" type="ORF">DW286_19245</name>
    <name evidence="15" type="ORF">E1814_03410</name>
    <name evidence="16" type="ORF">FXN67_00780</name>
    <name evidence="6" type="ORF">GJJ01_11940</name>
    <name evidence="8" type="ORF">GJJ08_011885</name>
    <name evidence="7" type="ORF">GNF00_17230</name>
    <name evidence="9" type="ORF">H3G96_016040</name>
    <name evidence="4" type="ORF">KPZU09_08310</name>
    <name evidence="5" type="ORF">LS45_11115</name>
    <name evidence="12" type="ORF">NCTC13465_00316</name>
    <name evidence="18" type="ORF">SAMEA104567804_02268</name>
    <name evidence="14" type="ORF">SAMEA3499874_01371</name>
    <name evidence="13" type="ORF">SAMEA3729652_00469</name>
</gene>
<dbReference type="Proteomes" id="UP000655094">
    <property type="component" value="Unassembled WGS sequence"/>
</dbReference>
<name>A0A081M5K2_KLEPN</name>
<dbReference type="PANTHER" id="PTHR48106:SF5">
    <property type="entry name" value="ZINC-CONTAINING ALCOHOL DEHYDROGENASE"/>
    <property type="match status" value="1"/>
</dbReference>
<dbReference type="Proteomes" id="UP000294876">
    <property type="component" value="Unassembled WGS sequence"/>
</dbReference>
<dbReference type="EMBL" id="SMTN01000002">
    <property type="protein sequence ID" value="TDK06564.1"/>
    <property type="molecule type" value="Genomic_DNA"/>
</dbReference>
<dbReference type="Proteomes" id="UP000322977">
    <property type="component" value="Unassembled WGS sequence"/>
</dbReference>
<dbReference type="RefSeq" id="WP_004189630.1">
    <property type="nucleotide sequence ID" value="NZ_ABLUVU020000005.1"/>
</dbReference>
<dbReference type="EMBL" id="UAWQ01000002">
    <property type="protein sequence ID" value="SQC36671.1"/>
    <property type="molecule type" value="Genomic_DNA"/>
</dbReference>
<evidence type="ECO:0000313" key="27">
    <source>
        <dbReference type="Proteomes" id="UP000439817"/>
    </source>
</evidence>
<evidence type="ECO:0000313" key="26">
    <source>
        <dbReference type="Proteomes" id="UP000322977"/>
    </source>
</evidence>
<dbReference type="GO" id="GO:0070402">
    <property type="term" value="F:NADPH binding"/>
    <property type="evidence" value="ECO:0007669"/>
    <property type="project" value="TreeGrafter"/>
</dbReference>
<reference evidence="5 19" key="1">
    <citation type="submission" date="2014-10" db="EMBL/GenBank/DDBJ databases">
        <title>Plasmid movement, recombination, and chromosomal integration amongst multidrug resistant commensal Escherichia coli clones within a single commercial turkey flock.</title>
        <authorList>
            <person name="Lang K."/>
            <person name="Dorn K."/>
            <person name="Danzeisen J."/>
            <person name="Johnson T."/>
        </authorList>
    </citation>
    <scope>NUCLEOTIDE SEQUENCE [LARGE SCALE GENOMIC DNA]</scope>
    <source>
        <strain evidence="5 19">UMNturkey9</strain>
    </source>
</reference>
<reference evidence="12 20" key="2">
    <citation type="submission" date="2018-06" db="EMBL/GenBank/DDBJ databases">
        <authorList>
            <consortium name="Pathogen Informatics"/>
            <person name="Doyle S."/>
        </authorList>
    </citation>
    <scope>NUCLEOTIDE SEQUENCE [LARGE SCALE GENOMIC DNA]</scope>
    <source>
        <strain evidence="12 20">NCTC13465</strain>
    </source>
</reference>
<evidence type="ECO:0000313" key="24">
    <source>
        <dbReference type="Proteomes" id="UP000294876"/>
    </source>
</evidence>
<dbReference type="GO" id="GO:0003960">
    <property type="term" value="F:quinone reductase (NADPH) activity"/>
    <property type="evidence" value="ECO:0007669"/>
    <property type="project" value="UniProtKB-EC"/>
</dbReference>
<dbReference type="EMBL" id="CP063008">
    <property type="protein sequence ID" value="QOU54036.1"/>
    <property type="molecule type" value="Genomic_DNA"/>
</dbReference>
<dbReference type="CDD" id="cd08268">
    <property type="entry name" value="MDR2"/>
    <property type="match status" value="1"/>
</dbReference>
<reference evidence="9 30" key="14">
    <citation type="submission" date="2020-12" db="EMBL/GenBank/DDBJ databases">
        <title>The complete genome of Klebsiella pneumoniae strain 090374.</title>
        <authorList>
            <person name="Wei L."/>
            <person name="Wen H."/>
            <person name="Liu L."/>
            <person name="Feng Y."/>
            <person name="Zong Z."/>
        </authorList>
    </citation>
    <scope>NUCLEOTIDE SEQUENCE [LARGE SCALE GENOMIC DNA]</scope>
    <source>
        <strain evidence="9 30">WCHKP090374</strain>
    </source>
</reference>
<evidence type="ECO:0000313" key="17">
    <source>
        <dbReference type="EMBL" id="VCV80014.1"/>
    </source>
</evidence>
<accession>A0A4V0GWE4</accession>
<dbReference type="EMBL" id="QRCF01000023">
    <property type="protein sequence ID" value="RDT88404.1"/>
    <property type="molecule type" value="Genomic_DNA"/>
</dbReference>
<evidence type="ECO:0000313" key="8">
    <source>
        <dbReference type="EMBL" id="QOU54036.1"/>
    </source>
</evidence>
<organism evidence="12 20">
    <name type="scientific">Klebsiella pneumoniae</name>
    <dbReference type="NCBI Taxonomy" id="573"/>
    <lineage>
        <taxon>Bacteria</taxon>
        <taxon>Pseudomonadati</taxon>
        <taxon>Pseudomonadota</taxon>
        <taxon>Gammaproteobacteria</taxon>
        <taxon>Enterobacterales</taxon>
        <taxon>Enterobacteriaceae</taxon>
        <taxon>Klebsiella/Raoultella group</taxon>
        <taxon>Klebsiella</taxon>
        <taxon>Klebsiella pneumoniae complex</taxon>
    </lineage>
</organism>
<evidence type="ECO:0000259" key="3">
    <source>
        <dbReference type="SMART" id="SM00829"/>
    </source>
</evidence>
<dbReference type="EMBL" id="WJVL01000007">
    <property type="protein sequence ID" value="MRJ96667.1"/>
    <property type="molecule type" value="Genomic_DNA"/>
</dbReference>
<evidence type="ECO:0000313" key="5">
    <source>
        <dbReference type="EMBL" id="KII05956.1"/>
    </source>
</evidence>
<accession>A0A081M5K2</accession>
<evidence type="ECO:0000313" key="6">
    <source>
        <dbReference type="EMBL" id="MRJ96667.1"/>
    </source>
</evidence>
<evidence type="ECO:0000313" key="13">
    <source>
        <dbReference type="EMBL" id="SWT06259.1"/>
    </source>
</evidence>
<reference evidence="6 28" key="11">
    <citation type="submission" date="2019-11" db="EMBL/GenBank/DDBJ databases">
        <title>Molecular typing, antibiotic resistance determination and virulence profiling for 36 multidrug-resistant clinical Klebsiella pneumoniae isolates using second- and third-generation sequencing.</title>
        <authorList>
            <person name="Shelenkov A."/>
            <person name="Mikhaylova Y."/>
            <person name="Yanushevich Y."/>
            <person name="Samoilov A."/>
            <person name="Petrova L."/>
            <person name="Fomina V."/>
            <person name="Gusarov V."/>
            <person name="Zamyatin M."/>
            <person name="Shagin D."/>
        </authorList>
    </citation>
    <scope>NUCLEOTIDE SEQUENCE [LARGE SCALE GENOMIC DNA]</scope>
    <source>
        <strain evidence="6 28">CriePir226</strain>
    </source>
</reference>
<dbReference type="Proteomes" id="UP000031820">
    <property type="component" value="Unassembled WGS sequence"/>
</dbReference>
<dbReference type="PANTHER" id="PTHR48106">
    <property type="entry name" value="QUINONE OXIDOREDUCTASE PIG3-RELATED"/>
    <property type="match status" value="1"/>
</dbReference>
<reference evidence="10" key="5">
    <citation type="submission" date="2018-08" db="EMBL/GenBank/DDBJ databases">
        <title>Klebsiella pneumoniae genome sequencing and assembly.</title>
        <authorList>
            <person name="Martins R.C.R."/>
            <person name="Perdigao-Neto L.V."/>
            <person name="Costa S.F."/>
            <person name="Levin A.S.S."/>
        </authorList>
    </citation>
    <scope>NUCLEOTIDE SEQUENCE</scope>
    <source>
        <strain evidence="10">BC_5001</strain>
    </source>
</reference>
<dbReference type="Proteomes" id="UP000251721">
    <property type="component" value="Unassembled WGS sequence"/>
</dbReference>
<evidence type="ECO:0000313" key="9">
    <source>
        <dbReference type="EMBL" id="QQL31703.1"/>
    </source>
</evidence>
<reference evidence="4" key="13">
    <citation type="submission" date="2020-10" db="EMBL/GenBank/DDBJ databases">
        <title>Genome Sequence of ESBL Producing Zambian Clinical Strains.</title>
        <authorList>
            <person name="Shawa M."/>
            <person name="Furuta Y."/>
            <person name="Simbotwe M."/>
            <person name="Mulenga E."/>
            <person name="Mubanga M."/>
            <person name="Mulenga G."/>
            <person name="Kaile C."/>
            <person name="Zorigt T."/>
            <person name="Hang'ombe B."/>
            <person name="Higashi H."/>
        </authorList>
    </citation>
    <scope>NUCLEOTIDE SEQUENCE</scope>
    <source>
        <strain evidence="4">Zam_UTH_09</strain>
    </source>
</reference>
<dbReference type="AlphaFoldDB" id="A0A081M5K2"/>
<dbReference type="Proteomes" id="UP000439817">
    <property type="component" value="Chromosome"/>
</dbReference>
<keyword evidence="1" id="KW-0521">NADP</keyword>
<dbReference type="EMBL" id="CAAGWG010000006">
    <property type="protein sequence ID" value="VGD02306.1"/>
    <property type="molecule type" value="Genomic_DNA"/>
</dbReference>
<evidence type="ECO:0000313" key="14">
    <source>
        <dbReference type="EMBL" id="SXG12862.1"/>
    </source>
</evidence>
<evidence type="ECO:0000313" key="30">
    <source>
        <dbReference type="Proteomes" id="UP000532829"/>
    </source>
</evidence>
<evidence type="ECO:0000313" key="4">
    <source>
        <dbReference type="EMBL" id="GHK51095.1"/>
    </source>
</evidence>
<dbReference type="Proteomes" id="UP000294951">
    <property type="component" value="Unassembled WGS sequence"/>
</dbReference>
<reference evidence="7 29" key="10">
    <citation type="submission" date="2019-11" db="EMBL/GenBank/DDBJ databases">
        <title>Emergence of a novel subclone of carbapenem-resistant Klebsiella pneumoniae ST11 with enhanced virulence and transmissibility: a molecular epidemiological, clinical, genomic study.</title>
        <authorList>
            <person name="Zhou K."/>
        </authorList>
    </citation>
    <scope>NUCLEOTIDE SEQUENCE [LARGE SCALE GENOMIC DNA]</scope>
    <source>
        <strain evidence="7 29">KP_38044</strain>
    </source>
</reference>